<keyword evidence="5" id="KW-1133">Transmembrane helix</keyword>
<feature type="region of interest" description="Disordered" evidence="4">
    <location>
        <begin position="845"/>
        <end position="868"/>
    </location>
</feature>
<dbReference type="PROSITE" id="PS50835">
    <property type="entry name" value="IG_LIKE"/>
    <property type="match status" value="5"/>
</dbReference>
<keyword evidence="5" id="KW-0472">Membrane</keyword>
<keyword evidence="5" id="KW-0812">Transmembrane</keyword>
<dbReference type="GO" id="GO:0002764">
    <property type="term" value="P:immune response-regulating signaling pathway"/>
    <property type="evidence" value="ECO:0007669"/>
    <property type="project" value="TreeGrafter"/>
</dbReference>
<dbReference type="GO" id="GO:0007166">
    <property type="term" value="P:cell surface receptor signaling pathway"/>
    <property type="evidence" value="ECO:0007669"/>
    <property type="project" value="UniProtKB-ARBA"/>
</dbReference>
<dbReference type="Pfam" id="PF00047">
    <property type="entry name" value="ig"/>
    <property type="match status" value="1"/>
</dbReference>
<accession>A0A091DWH9</accession>
<evidence type="ECO:0000256" key="4">
    <source>
        <dbReference type="SAM" id="MobiDB-lite"/>
    </source>
</evidence>
<keyword evidence="1" id="KW-0732">Signal</keyword>
<feature type="domain" description="Ig-like" evidence="6">
    <location>
        <begin position="318"/>
        <end position="383"/>
    </location>
</feature>
<dbReference type="SUPFAM" id="SSF48726">
    <property type="entry name" value="Immunoglobulin"/>
    <property type="match status" value="6"/>
</dbReference>
<evidence type="ECO:0000256" key="1">
    <source>
        <dbReference type="ARBA" id="ARBA00022729"/>
    </source>
</evidence>
<feature type="domain" description="Ig-like" evidence="6">
    <location>
        <begin position="687"/>
        <end position="776"/>
    </location>
</feature>
<dbReference type="Gene3D" id="2.60.40.10">
    <property type="entry name" value="Immunoglobulins"/>
    <property type="match status" value="6"/>
</dbReference>
<keyword evidence="2" id="KW-1015">Disulfide bond</keyword>
<dbReference type="eggNOG" id="ENOG502SWRJ">
    <property type="taxonomic scope" value="Eukaryota"/>
</dbReference>
<reference evidence="7 8" key="1">
    <citation type="submission" date="2013-11" db="EMBL/GenBank/DDBJ databases">
        <title>The Damaraland mole rat (Fukomys damarensis) genome and evolution of African mole rats.</title>
        <authorList>
            <person name="Gladyshev V.N."/>
            <person name="Fang X."/>
        </authorList>
    </citation>
    <scope>NUCLEOTIDE SEQUENCE [LARGE SCALE GENOMIC DNA]</scope>
    <source>
        <tissue evidence="7">Liver</tissue>
    </source>
</reference>
<keyword evidence="8" id="KW-1185">Reference proteome</keyword>
<dbReference type="GO" id="GO:0005886">
    <property type="term" value="C:plasma membrane"/>
    <property type="evidence" value="ECO:0007669"/>
    <property type="project" value="TreeGrafter"/>
</dbReference>
<evidence type="ECO:0000313" key="7">
    <source>
        <dbReference type="EMBL" id="KFO36494.1"/>
    </source>
</evidence>
<evidence type="ECO:0000256" key="5">
    <source>
        <dbReference type="SAM" id="Phobius"/>
    </source>
</evidence>
<dbReference type="InterPro" id="IPR036179">
    <property type="entry name" value="Ig-like_dom_sf"/>
</dbReference>
<feature type="region of interest" description="Disordered" evidence="4">
    <location>
        <begin position="513"/>
        <end position="548"/>
    </location>
</feature>
<dbReference type="InterPro" id="IPR013783">
    <property type="entry name" value="Ig-like_fold"/>
</dbReference>
<dbReference type="SMART" id="SM00409">
    <property type="entry name" value="IG"/>
    <property type="match status" value="6"/>
</dbReference>
<sequence>QPGIWAVPGAVIPLGSSVSIFCRVPPGVTALRLLQSEPRETWYERTLVGTQVALAFSLHKVTQNMAGTYSCHYWKRHLWSGRTESLELVVTGLFKDKPSLTAAPGPQVASGGNVTLLCRSLHPYDTYILCRGGASSPQGCSRQDHSSFLISPVSPDQAGTYTCCGCPHYSPQQCSEPSEPLVLSVTFWALFRCPLRSPTVGSDPEPLCSPQFVPGVSSPSQPGIWAVPGAVIPLGSSVSIFCRVPPGVTALRLLQSEPRETWYERTLVGTQVALAFSLHKVTQNMAGTYSCHYWKRHLWSGRTESLELVVTGLFKDKPSLTAAPGPQVASGGNVTLLCRSLHPYDTYILCRGGASSPQGCSRQDHSSFLISPVSPDQAGTYTCCGCPHYSPQQCSEPSEPLVLSVTFWALFRCPLRSPTVGSDPEPLCSPQFVPGVSPAGPTVTVIAAAAAAFLLLVLLLLLLLCLCRRQAKRNGDLEPEGDGQRDAQVPEAEEDPGAVTYAQLWPQGLRESAGLFRSPEPGEPGAEDTGYTGGSSASEGSELPPSPHVAYARNRQKARCAEIDKKSGFQEQCRGGPGVFRGARQQLCGTKGPRAGHLPKPSLQALPSSLVPLEKSVTIECRGPPGVDLYRLEKLGSGSYRDEADLFIPAMRTSHAGCYRCSYQNGSRWSLPSDNLELVATGVYQKPSLSAHPGPAVSPGGDVTLQCQTQYGFDQFALYKEGSTRPHKLPEKWYRADFPIITVTAAHSGTYRCYSFSSTSPYLWSAPSDALELRVTGASAAPSQLPTEAPSSTAGFSHLHYIKGNLVRLCLGALVLVLLAGLLGEAWHSRKELLPLRVRALHRPLPPLPHASRSPGRQEGALRPGCHR</sequence>
<feature type="transmembrane region" description="Helical" evidence="5">
    <location>
        <begin position="445"/>
        <end position="467"/>
    </location>
</feature>
<proteinExistence type="predicted"/>
<dbReference type="InterPro" id="IPR050412">
    <property type="entry name" value="Ig-like_Receptors_ImmuneReg"/>
</dbReference>
<dbReference type="PANTHER" id="PTHR11738">
    <property type="entry name" value="MHC CLASS I NK CELL RECEPTOR"/>
    <property type="match status" value="1"/>
</dbReference>
<dbReference type="SMART" id="SM00408">
    <property type="entry name" value="IGc2"/>
    <property type="match status" value="4"/>
</dbReference>
<protein>
    <submittedName>
        <fullName evidence="7">Platelet glycoprotein VI</fullName>
    </submittedName>
</protein>
<dbReference type="InterPro" id="IPR003599">
    <property type="entry name" value="Ig_sub"/>
</dbReference>
<gene>
    <name evidence="7" type="ORF">H920_02121</name>
</gene>
<dbReference type="PANTHER" id="PTHR11738:SF185">
    <property type="entry name" value="PLATELET GLYCOPROTEIN VI"/>
    <property type="match status" value="1"/>
</dbReference>
<dbReference type="Pfam" id="PF13927">
    <property type="entry name" value="Ig_3"/>
    <property type="match status" value="2"/>
</dbReference>
<dbReference type="Proteomes" id="UP000028990">
    <property type="component" value="Unassembled WGS sequence"/>
</dbReference>
<feature type="region of interest" description="Disordered" evidence="4">
    <location>
        <begin position="475"/>
        <end position="496"/>
    </location>
</feature>
<keyword evidence="3" id="KW-0393">Immunoglobulin domain</keyword>
<evidence type="ECO:0000256" key="3">
    <source>
        <dbReference type="ARBA" id="ARBA00023319"/>
    </source>
</evidence>
<evidence type="ECO:0000259" key="6">
    <source>
        <dbReference type="PROSITE" id="PS50835"/>
    </source>
</evidence>
<feature type="domain" description="Ig-like" evidence="6">
    <location>
        <begin position="2"/>
        <end position="71"/>
    </location>
</feature>
<feature type="non-terminal residue" evidence="7">
    <location>
        <position position="1"/>
    </location>
</feature>
<evidence type="ECO:0000256" key="2">
    <source>
        <dbReference type="ARBA" id="ARBA00023157"/>
    </source>
</evidence>
<dbReference type="EMBL" id="KN121407">
    <property type="protein sequence ID" value="KFO36494.1"/>
    <property type="molecule type" value="Genomic_DNA"/>
</dbReference>
<organism evidence="7 8">
    <name type="scientific">Fukomys damarensis</name>
    <name type="common">Damaraland mole rat</name>
    <name type="synonym">Cryptomys damarensis</name>
    <dbReference type="NCBI Taxonomy" id="885580"/>
    <lineage>
        <taxon>Eukaryota</taxon>
        <taxon>Metazoa</taxon>
        <taxon>Chordata</taxon>
        <taxon>Craniata</taxon>
        <taxon>Vertebrata</taxon>
        <taxon>Euteleostomi</taxon>
        <taxon>Mammalia</taxon>
        <taxon>Eutheria</taxon>
        <taxon>Euarchontoglires</taxon>
        <taxon>Glires</taxon>
        <taxon>Rodentia</taxon>
        <taxon>Hystricomorpha</taxon>
        <taxon>Bathyergidae</taxon>
        <taxon>Fukomys</taxon>
    </lineage>
</organism>
<dbReference type="FunFam" id="2.60.40.10:FF:000049">
    <property type="entry name" value="Leukocyte immunoglobulin-like receptor subfamily B member 1"/>
    <property type="match status" value="6"/>
</dbReference>
<name>A0A091DWH9_FUKDA</name>
<dbReference type="InterPro" id="IPR007110">
    <property type="entry name" value="Ig-like_dom"/>
</dbReference>
<dbReference type="InterPro" id="IPR013151">
    <property type="entry name" value="Immunoglobulin_dom"/>
</dbReference>
<feature type="domain" description="Ig-like" evidence="6">
    <location>
        <begin position="98"/>
        <end position="163"/>
    </location>
</feature>
<evidence type="ECO:0000313" key="8">
    <source>
        <dbReference type="Proteomes" id="UP000028990"/>
    </source>
</evidence>
<dbReference type="AlphaFoldDB" id="A0A091DWH9"/>
<dbReference type="InterPro" id="IPR003598">
    <property type="entry name" value="Ig_sub2"/>
</dbReference>
<feature type="transmembrane region" description="Helical" evidence="5">
    <location>
        <begin position="806"/>
        <end position="827"/>
    </location>
</feature>
<feature type="domain" description="Ig-like" evidence="6">
    <location>
        <begin position="214"/>
        <end position="291"/>
    </location>
</feature>